<gene>
    <name evidence="3" type="ORF">CERSUDRAFT_110486</name>
</gene>
<dbReference type="Proteomes" id="UP000016930">
    <property type="component" value="Unassembled WGS sequence"/>
</dbReference>
<sequence>MASDEENGDIESSLEIPPYETQFISQEDDDETLWEVIEILDERPTRYKVKWAGLDTAGKPWAPSWVPKHDCTDILVRDWKIKQARKKKGTIKKTTGKTRSSATSSSRSSKQLTVTPKSGPSNPGSRQIDRPSVTRSVAHVVEDEPGRNPRSVPPRPHSGADTTDLAPPRKKKKVFVEIVQRSESRSTPHAVSPTSAHSPNTNELDLSSSGVAGKGKQRETGLKIGPPRGVKRKRNERSRGQELEADATPRSALPNGHDARAKPVNLSQEPIPRTPLRQSSHVTVISSQTRRLLRQEEEEDTQEALGLAQYQGGMTDEPGDRHLDADSGQIHLALEDTFSMEGFVPETQLGDDLLASPDNETVQDAHLGTPNLPVTPVRSAHPQPVKSGSSFISKMKRRSANNTEGETAGRHPLINQPSLGEEPKGNLSRPQKSKPLRPIPIVTPSVFRPHLPDFEPPPSSIEQFSSPENGTQRAVERVIQKTKQVVDIKGKGRAITFSRDDATLHARGQALAAEADAARFRQRERQPQSRRPLPPPKSKSHSGTQAWKPASVAEQPGGLQHELGLSRDDHLLADQLAEDYIDFNGGLGSSADQSPAPVERDMYIQAEKNRHDEMAPTEPTSDEIHNILATEESHDVMGQSAKGLPSTSSTQRADIDSQSQQYNSHIQALTDALNEKAQEILQKAEETDELRRRNAALTEDISTTTLLHETRNKALADATTRNSQLEAELAELRQALAREKTQAEVAQQEQRKAIEDVERRKADAESDRDLFRDLYGKASAHASEIGARNAQLEREMSVASTQITDGLTMVKKMYETRVQRLQGELERWKGLCKVLQDKDERTNDEIRRQAADEPKLREENAALRDAVADLQERVGSLQATIEELAGIVSEEPDTIEVEDALALQQNSDPILIPEHDDITDLAQFPSTDAGRPPSDVRSPLPGGATPDQSTSALSYLDEHSLIHTETAFYICQYVTDTTMCNARFSNAESRITPTVYIIPGRLLFSIVEVFSTVRAHQYATCSRNAIIFRVHS</sequence>
<dbReference type="CDD" id="cd00024">
    <property type="entry name" value="CD_CSD"/>
    <property type="match status" value="1"/>
</dbReference>
<feature type="non-terminal residue" evidence="3">
    <location>
        <position position="1"/>
    </location>
</feature>
<feature type="coiled-coil region" evidence="1">
    <location>
        <begin position="666"/>
        <end position="774"/>
    </location>
</feature>
<dbReference type="OrthoDB" id="3647690at2759"/>
<protein>
    <recommendedName>
        <fullName evidence="5">Chromo domain-containing protein</fullName>
    </recommendedName>
</protein>
<feature type="compositionally biased region" description="Basic and acidic residues" evidence="2">
    <location>
        <begin position="516"/>
        <end position="527"/>
    </location>
</feature>
<feature type="region of interest" description="Disordered" evidence="2">
    <location>
        <begin position="352"/>
        <end position="473"/>
    </location>
</feature>
<evidence type="ECO:0000313" key="3">
    <source>
        <dbReference type="EMBL" id="EMD41928.1"/>
    </source>
</evidence>
<dbReference type="AlphaFoldDB" id="M2QXU2"/>
<evidence type="ECO:0000256" key="2">
    <source>
        <dbReference type="SAM" id="MobiDB-lite"/>
    </source>
</evidence>
<name>M2QXU2_CERS8</name>
<feature type="compositionally biased region" description="Polar residues" evidence="2">
    <location>
        <begin position="460"/>
        <end position="472"/>
    </location>
</feature>
<feature type="compositionally biased region" description="Low complexity" evidence="2">
    <location>
        <begin position="97"/>
        <end position="110"/>
    </location>
</feature>
<keyword evidence="1" id="KW-0175">Coiled coil</keyword>
<evidence type="ECO:0000256" key="1">
    <source>
        <dbReference type="SAM" id="Coils"/>
    </source>
</evidence>
<feature type="compositionally biased region" description="Basic residues" evidence="2">
    <location>
        <begin position="85"/>
        <end position="96"/>
    </location>
</feature>
<dbReference type="HOGENOM" id="CLU_281444_0_0_1"/>
<feature type="region of interest" description="Disordered" evidence="2">
    <location>
        <begin position="85"/>
        <end position="291"/>
    </location>
</feature>
<feature type="coiled-coil region" evidence="1">
    <location>
        <begin position="811"/>
        <end position="880"/>
    </location>
</feature>
<feature type="compositionally biased region" description="Polar residues" evidence="2">
    <location>
        <begin position="187"/>
        <end position="210"/>
    </location>
</feature>
<feature type="region of interest" description="Disordered" evidence="2">
    <location>
        <begin position="515"/>
        <end position="555"/>
    </location>
</feature>
<organism evidence="3 4">
    <name type="scientific">Ceriporiopsis subvermispora (strain B)</name>
    <name type="common">White-rot fungus</name>
    <name type="synonym">Gelatoporia subvermispora</name>
    <dbReference type="NCBI Taxonomy" id="914234"/>
    <lineage>
        <taxon>Eukaryota</taxon>
        <taxon>Fungi</taxon>
        <taxon>Dikarya</taxon>
        <taxon>Basidiomycota</taxon>
        <taxon>Agaricomycotina</taxon>
        <taxon>Agaricomycetes</taxon>
        <taxon>Polyporales</taxon>
        <taxon>Gelatoporiaceae</taxon>
        <taxon>Gelatoporia</taxon>
    </lineage>
</organism>
<feature type="compositionally biased region" description="Polar residues" evidence="2">
    <location>
        <begin position="276"/>
        <end position="287"/>
    </location>
</feature>
<evidence type="ECO:0008006" key="5">
    <source>
        <dbReference type="Google" id="ProtNLM"/>
    </source>
</evidence>
<evidence type="ECO:0000313" key="4">
    <source>
        <dbReference type="Proteomes" id="UP000016930"/>
    </source>
</evidence>
<accession>M2QXU2</accession>
<reference evidence="3 4" key="1">
    <citation type="journal article" date="2012" name="Proc. Natl. Acad. Sci. U.S.A.">
        <title>Comparative genomics of Ceriporiopsis subvermispora and Phanerochaete chrysosporium provide insight into selective ligninolysis.</title>
        <authorList>
            <person name="Fernandez-Fueyo E."/>
            <person name="Ruiz-Duenas F.J."/>
            <person name="Ferreira P."/>
            <person name="Floudas D."/>
            <person name="Hibbett D.S."/>
            <person name="Canessa P."/>
            <person name="Larrondo L.F."/>
            <person name="James T.Y."/>
            <person name="Seelenfreund D."/>
            <person name="Lobos S."/>
            <person name="Polanco R."/>
            <person name="Tello M."/>
            <person name="Honda Y."/>
            <person name="Watanabe T."/>
            <person name="Watanabe T."/>
            <person name="Ryu J.S."/>
            <person name="Kubicek C.P."/>
            <person name="Schmoll M."/>
            <person name="Gaskell J."/>
            <person name="Hammel K.E."/>
            <person name="St John F.J."/>
            <person name="Vanden Wymelenberg A."/>
            <person name="Sabat G."/>
            <person name="Splinter BonDurant S."/>
            <person name="Syed K."/>
            <person name="Yadav J.S."/>
            <person name="Doddapaneni H."/>
            <person name="Subramanian V."/>
            <person name="Lavin J.L."/>
            <person name="Oguiza J.A."/>
            <person name="Perez G."/>
            <person name="Pisabarro A.G."/>
            <person name="Ramirez L."/>
            <person name="Santoyo F."/>
            <person name="Master E."/>
            <person name="Coutinho P.M."/>
            <person name="Henrissat B."/>
            <person name="Lombard V."/>
            <person name="Magnuson J.K."/>
            <person name="Kuees U."/>
            <person name="Hori C."/>
            <person name="Igarashi K."/>
            <person name="Samejima M."/>
            <person name="Held B.W."/>
            <person name="Barry K.W."/>
            <person name="LaButti K.M."/>
            <person name="Lapidus A."/>
            <person name="Lindquist E.A."/>
            <person name="Lucas S.M."/>
            <person name="Riley R."/>
            <person name="Salamov A.A."/>
            <person name="Hoffmeister D."/>
            <person name="Schwenk D."/>
            <person name="Hadar Y."/>
            <person name="Yarden O."/>
            <person name="de Vries R.P."/>
            <person name="Wiebenga A."/>
            <person name="Stenlid J."/>
            <person name="Eastwood D."/>
            <person name="Grigoriev I.V."/>
            <person name="Berka R.M."/>
            <person name="Blanchette R.A."/>
            <person name="Kersten P."/>
            <person name="Martinez A.T."/>
            <person name="Vicuna R."/>
            <person name="Cullen D."/>
        </authorList>
    </citation>
    <scope>NUCLEOTIDE SEQUENCE [LARGE SCALE GENOMIC DNA]</scope>
    <source>
        <strain evidence="3 4">B</strain>
    </source>
</reference>
<proteinExistence type="predicted"/>
<feature type="region of interest" description="Disordered" evidence="2">
    <location>
        <begin position="922"/>
        <end position="949"/>
    </location>
</feature>
<dbReference type="STRING" id="914234.M2QXU2"/>
<feature type="compositionally biased region" description="Polar residues" evidence="2">
    <location>
        <begin position="111"/>
        <end position="125"/>
    </location>
</feature>
<dbReference type="EMBL" id="KB445791">
    <property type="protein sequence ID" value="EMD41928.1"/>
    <property type="molecule type" value="Genomic_DNA"/>
</dbReference>
<keyword evidence="4" id="KW-1185">Reference proteome</keyword>